<accession>A0A4R2ATM3</accession>
<sequence length="418" mass="46904">MDFSAYRAFDEAFRAKYADLLEGNPFAAMLIEKQLRNFESGALAIAGDNIRKLTRSNYGRRLRARLAFHLDGLLNREREPRFYLKLERFDTFKSNLSPPLTGLGMKPLREAGAGLMPEMRVLHQLAILGSAFRTFMRTAQDKGIEKAAADQKLVSRLDKQARKNFALVKAMIEKQRIQLFIADGDTLPFSRMICAAAQELAVPYVVIAHGYIQNPHLVGIAPIYGDYLITWTEQQAEDVRQALNEEDRAKVLCFGYPKDTYRSDFKGNQALIVWHPLHDGDLALQVEEIRGIVAALRLAGYGSRLRLHPRDTKASGIRASISNADIEISEGSLADDLEMSALVIGSRSSVLFEAAMSGKRVFQLAAYRTTPMECVAPIELGPSFGAALTVDQQQGVLRPFDYESFLNFLQRIRLQRSR</sequence>
<comment type="caution">
    <text evidence="1">The sequence shown here is derived from an EMBL/GenBank/DDBJ whole genome shotgun (WGS) entry which is preliminary data.</text>
</comment>
<dbReference type="AlphaFoldDB" id="A0A4R2ATM3"/>
<evidence type="ECO:0000313" key="1">
    <source>
        <dbReference type="EMBL" id="TCN17227.1"/>
    </source>
</evidence>
<name>A0A4R2ATM3_9HYPH</name>
<reference evidence="1 2" key="1">
    <citation type="submission" date="2019-03" db="EMBL/GenBank/DDBJ databases">
        <title>Genomic Encyclopedia of Type Strains, Phase IV (KMG-V): Genome sequencing to study the core and pangenomes of soil and plant-associated prokaryotes.</title>
        <authorList>
            <person name="Whitman W."/>
        </authorList>
    </citation>
    <scope>NUCLEOTIDE SEQUENCE [LARGE SCALE GENOMIC DNA]</scope>
    <source>
        <strain evidence="1 2">23C40</strain>
    </source>
</reference>
<dbReference type="RefSeq" id="WP_132081923.1">
    <property type="nucleotide sequence ID" value="NZ_SLVU01000040.1"/>
</dbReference>
<dbReference type="EMBL" id="SLVU01000040">
    <property type="protein sequence ID" value="TCN17227.1"/>
    <property type="molecule type" value="Genomic_DNA"/>
</dbReference>
<proteinExistence type="predicted"/>
<dbReference type="Proteomes" id="UP000295043">
    <property type="component" value="Unassembled WGS sequence"/>
</dbReference>
<gene>
    <name evidence="1" type="ORF">EV184_1402</name>
</gene>
<protein>
    <submittedName>
        <fullName evidence="1">Uncharacterized protein</fullName>
    </submittedName>
</protein>
<evidence type="ECO:0000313" key="2">
    <source>
        <dbReference type="Proteomes" id="UP000295043"/>
    </source>
</evidence>
<organism evidence="1 2">
    <name type="scientific">Sinorhizobium americanum</name>
    <dbReference type="NCBI Taxonomy" id="194963"/>
    <lineage>
        <taxon>Bacteria</taxon>
        <taxon>Pseudomonadati</taxon>
        <taxon>Pseudomonadota</taxon>
        <taxon>Alphaproteobacteria</taxon>
        <taxon>Hyphomicrobiales</taxon>
        <taxon>Rhizobiaceae</taxon>
        <taxon>Sinorhizobium/Ensifer group</taxon>
        <taxon>Sinorhizobium</taxon>
    </lineage>
</organism>